<reference evidence="1 2" key="1">
    <citation type="journal article" date="2019" name="Int. J. Syst. Evol. Microbiol.">
        <title>The Global Catalogue of Microorganisms (GCM) 10K type strain sequencing project: providing services to taxonomists for standard genome sequencing and annotation.</title>
        <authorList>
            <consortium name="The Broad Institute Genomics Platform"/>
            <consortium name="The Broad Institute Genome Sequencing Center for Infectious Disease"/>
            <person name="Wu L."/>
            <person name="Ma J."/>
        </authorList>
    </citation>
    <scope>NUCLEOTIDE SEQUENCE [LARGE SCALE GENOMIC DNA]</scope>
    <source>
        <strain evidence="1 2">JCM 5067</strain>
    </source>
</reference>
<dbReference type="EMBL" id="BAAACA010000034">
    <property type="protein sequence ID" value="GAA0612026.1"/>
    <property type="molecule type" value="Genomic_DNA"/>
</dbReference>
<evidence type="ECO:0000313" key="1">
    <source>
        <dbReference type="EMBL" id="GAA0612026.1"/>
    </source>
</evidence>
<gene>
    <name evidence="1" type="ORF">GCM10010394_47300</name>
</gene>
<sequence length="151" mass="16270">MAGTALIVYWGNQLPGDWHSGKRPDGQKQTEGAEVTWTDQRDAEVEALSLPVRSVLHTRATALRDALPPRPAFPPPCRYAWWRCLDEDQARTAALLDHLDTLVAHLDGVRAGGYGDADALRAALEAADGFALPHLADALVAYRHAATAAAP</sequence>
<proteinExistence type="predicted"/>
<organism evidence="1 2">
    <name type="scientific">Streptomyces crystallinus</name>
    <dbReference type="NCBI Taxonomy" id="68191"/>
    <lineage>
        <taxon>Bacteria</taxon>
        <taxon>Bacillati</taxon>
        <taxon>Actinomycetota</taxon>
        <taxon>Actinomycetes</taxon>
        <taxon>Kitasatosporales</taxon>
        <taxon>Streptomycetaceae</taxon>
        <taxon>Streptomyces</taxon>
    </lineage>
</organism>
<accession>A0ABN1GI71</accession>
<name>A0ABN1GI71_9ACTN</name>
<keyword evidence="2" id="KW-1185">Reference proteome</keyword>
<evidence type="ECO:0000313" key="2">
    <source>
        <dbReference type="Proteomes" id="UP001500668"/>
    </source>
</evidence>
<protein>
    <submittedName>
        <fullName evidence="1">Uncharacterized protein</fullName>
    </submittedName>
</protein>
<dbReference type="Proteomes" id="UP001500668">
    <property type="component" value="Unassembled WGS sequence"/>
</dbReference>
<comment type="caution">
    <text evidence="1">The sequence shown here is derived from an EMBL/GenBank/DDBJ whole genome shotgun (WGS) entry which is preliminary data.</text>
</comment>